<sequence>MPADVQSQLLAELEQRLAAVPDFGALVFEDSVLRVLDEADPALPDSFIILQPGDTQEVQRVGDAGVREQTTVSVTLVTKLRAFAPALRAGRLAVKVALAGPKAGLTVQGVQQVAMPSESSLPPAPGRLWAAHVMQLQINYQQPLK</sequence>
<name>A0AAQ1JP39_9GAMM</name>
<accession>A0AAQ1JP39</accession>
<dbReference type="Proteomes" id="UP000243518">
    <property type="component" value="Unassembled WGS sequence"/>
</dbReference>
<evidence type="ECO:0000313" key="2">
    <source>
        <dbReference type="Proteomes" id="UP000243518"/>
    </source>
</evidence>
<keyword evidence="2" id="KW-1185">Reference proteome</keyword>
<dbReference type="AlphaFoldDB" id="A0AAQ1JP39"/>
<organism evidence="1 2">
    <name type="scientific">Halopseudomonas aestusnigri</name>
    <dbReference type="NCBI Taxonomy" id="857252"/>
    <lineage>
        <taxon>Bacteria</taxon>
        <taxon>Pseudomonadati</taxon>
        <taxon>Pseudomonadota</taxon>
        <taxon>Gammaproteobacteria</taxon>
        <taxon>Pseudomonadales</taxon>
        <taxon>Pseudomonadaceae</taxon>
        <taxon>Halopseudomonas</taxon>
    </lineage>
</organism>
<gene>
    <name evidence="1" type="ORF">SAMN05216586_10253</name>
</gene>
<reference evidence="1 2" key="1">
    <citation type="submission" date="2016-10" db="EMBL/GenBank/DDBJ databases">
        <authorList>
            <person name="Varghese N."/>
            <person name="Submissions S."/>
        </authorList>
    </citation>
    <scope>NUCLEOTIDE SEQUENCE [LARGE SCALE GENOMIC DNA]</scope>
    <source>
        <strain evidence="1 2">CECT 8317</strain>
    </source>
</reference>
<evidence type="ECO:0000313" key="1">
    <source>
        <dbReference type="EMBL" id="SEF83207.1"/>
    </source>
</evidence>
<dbReference type="EMBL" id="FNVE01000002">
    <property type="protein sequence ID" value="SEF83207.1"/>
    <property type="molecule type" value="Genomic_DNA"/>
</dbReference>
<evidence type="ECO:0008006" key="3">
    <source>
        <dbReference type="Google" id="ProtNLM"/>
    </source>
</evidence>
<dbReference type="RefSeq" id="WP_088273990.1">
    <property type="nucleotide sequence ID" value="NZ_FNVE01000002.1"/>
</dbReference>
<proteinExistence type="predicted"/>
<comment type="caution">
    <text evidence="1">The sequence shown here is derived from an EMBL/GenBank/DDBJ whole genome shotgun (WGS) entry which is preliminary data.</text>
</comment>
<protein>
    <recommendedName>
        <fullName evidence="3">Tail terminator</fullName>
    </recommendedName>
</protein>